<proteinExistence type="predicted"/>
<gene>
    <name evidence="2" type="ORF">Pan14r_28440</name>
</gene>
<dbReference type="PANTHER" id="PTHR12558">
    <property type="entry name" value="CELL DIVISION CYCLE 16,23,27"/>
    <property type="match status" value="1"/>
</dbReference>
<feature type="coiled-coil region" evidence="1">
    <location>
        <begin position="226"/>
        <end position="253"/>
    </location>
</feature>
<dbReference type="Proteomes" id="UP000317238">
    <property type="component" value="Unassembled WGS sequence"/>
</dbReference>
<protein>
    <submittedName>
        <fullName evidence="2">Tetratricopeptide repeat protein</fullName>
    </submittedName>
</protein>
<evidence type="ECO:0000313" key="3">
    <source>
        <dbReference type="Proteomes" id="UP000317238"/>
    </source>
</evidence>
<keyword evidence="1" id="KW-0175">Coiled coil</keyword>
<dbReference type="RefSeq" id="WP_146439379.1">
    <property type="nucleotide sequence ID" value="NZ_SJPL01000001.1"/>
</dbReference>
<name>A0A5C5Y4H3_9PLAN</name>
<accession>A0A5C5Y4H3</accession>
<sequence length="1431" mass="157322">MKRTVNTKAALILLIAVTSVSAIAVGLHYFQKGRSAELFLSAARESAEEADVEGAIRSYKSYLKLRADDNEARKEFGQYLFDLELYGTASEELEHALRLEPDATESRRLAARCAMLTGRATDADEHIHRIEEYGQDAELLDWLAQCSQYRSEPEEAERLFRSSIAIDPNQAEVHFRLANLLSRVMDRPTEADDVMEEMISANADSTIAHRLYSQYLLSRSSHARSIGEEEDAIELVSRSLKEAENAVELDQEDSDSLVLLANAHLLAGNPGAAKKAALSAQTLSPSDPRSTLLLAELEVRADEIDKAIEWLTDGIREIGDTPATVPLYGSLAGIYLDQQRLEDAELAIAQMQSHGAAPAMLGYLQGRVAAAKGQWLDAVKQLKLVRPSLVGNLQVLRQLDFVLGTGHEILGQPELAMSAFRRSIESAPDWIAPRFALVRVLEASGQLEKAYAEMVDLMALPSAPREGLIQLGRLALAINSRRPFAERDWATTEQIVHRAVAELGDTPDVAVLKSQLLIAQGHTDTASKLLEDHSSNAAAGSDDTSWTLLLAKSRLAQGQSNWETAQSLIDQAEMKLGMSADLIIERALLIARRDGSDGVSTIQDIAQNATGLDGEDQVRVAERLSAIVRDLGDSSTALQMVRPYLEEHPERVSVWQLAFELALSENDRLLQTQSLDRIRAIQGESSLWHYFSAVKDWSAVKGKEQEFDQRKIFAHLDSAEEMRPGWGLPAVLRAEILLDQGDDDLGITQLVSAIENGVRSKAVVQKAVASLYQRRELEEANRILNLVDTADPELGRLSSVVSLGLEDTERGLEKARKAAEASDSFEDHLWYGRVAFATAQTMGADEKSNVDRNALLLEAKNAFRRACEINPENPQSWISLIDIVRRQEQPEDLAKLSQKAIEAVAEADQAALRAQIQWMTGKDSQAENTYDELISSPNPNPAVLRKASEFYLSKSLFEKAKNALTVLTSTDGTSEQELFWARRQIALMSLMRPEMVKNENALSLIEKNLDEAGPNSSDLRVKARLLANSPETQVQDLVSAWEAVTESSQGRTASDYSSLAFARMKSGNLQGALAEQRSAIAAAQTTGERNRMVTQYAGWLLDQNQLSEAEIWLENLEDESEASKATHLIRADLAARKGDHTRATELLTDILNTITKDGDSDSAGATAAVLTQVGQAAERIANRVDSDARSRYTKVVTAAFQRATDLNASARFYLASSLLHQNNIDAAITQLERTPVQEAELGLAIRALDTLAVSKQLDEKQLERLEILTQSLIEDFGQRSSLQMVRASLAKSKGDVDQASKIYRDVLGSDEQNLIALNNLAVLLSESDGSLAEAANLSDLTIQIAGRMPALLDTRAVIAIASKENQVALELLNEATQKEPNAMFLFHRAVAQLKAGNQDLANADFQKAIAFGLESDQFGKRELGWFQMLQK</sequence>
<evidence type="ECO:0000256" key="1">
    <source>
        <dbReference type="SAM" id="Coils"/>
    </source>
</evidence>
<dbReference type="InterPro" id="IPR011990">
    <property type="entry name" value="TPR-like_helical_dom_sf"/>
</dbReference>
<dbReference type="Pfam" id="PF13432">
    <property type="entry name" value="TPR_16"/>
    <property type="match status" value="3"/>
</dbReference>
<evidence type="ECO:0000313" key="2">
    <source>
        <dbReference type="EMBL" id="TWT70537.1"/>
    </source>
</evidence>
<dbReference type="SMART" id="SM00028">
    <property type="entry name" value="TPR"/>
    <property type="match status" value="8"/>
</dbReference>
<dbReference type="OrthoDB" id="255895at2"/>
<dbReference type="InterPro" id="IPR019734">
    <property type="entry name" value="TPR_rpt"/>
</dbReference>
<reference evidence="2 3" key="1">
    <citation type="submission" date="2019-02" db="EMBL/GenBank/DDBJ databases">
        <title>Deep-cultivation of Planctomycetes and their phenomic and genomic characterization uncovers novel biology.</title>
        <authorList>
            <person name="Wiegand S."/>
            <person name="Jogler M."/>
            <person name="Boedeker C."/>
            <person name="Pinto D."/>
            <person name="Vollmers J."/>
            <person name="Rivas-Marin E."/>
            <person name="Kohn T."/>
            <person name="Peeters S.H."/>
            <person name="Heuer A."/>
            <person name="Rast P."/>
            <person name="Oberbeckmann S."/>
            <person name="Bunk B."/>
            <person name="Jeske O."/>
            <person name="Meyerdierks A."/>
            <person name="Storesund J.E."/>
            <person name="Kallscheuer N."/>
            <person name="Luecker S."/>
            <person name="Lage O.M."/>
            <person name="Pohl T."/>
            <person name="Merkel B.J."/>
            <person name="Hornburger P."/>
            <person name="Mueller R.-W."/>
            <person name="Bruemmer F."/>
            <person name="Labrenz M."/>
            <person name="Spormann A.M."/>
            <person name="Op Den Camp H."/>
            <person name="Overmann J."/>
            <person name="Amann R."/>
            <person name="Jetten M.S.M."/>
            <person name="Mascher T."/>
            <person name="Medema M.H."/>
            <person name="Devos D.P."/>
            <person name="Kaster A.-K."/>
            <person name="Ovreas L."/>
            <person name="Rohde M."/>
            <person name="Galperin M.Y."/>
            <person name="Jogler C."/>
        </authorList>
    </citation>
    <scope>NUCLEOTIDE SEQUENCE [LARGE SCALE GENOMIC DNA]</scope>
    <source>
        <strain evidence="2 3">Pan14r</strain>
    </source>
</reference>
<comment type="caution">
    <text evidence="2">The sequence shown here is derived from an EMBL/GenBank/DDBJ whole genome shotgun (WGS) entry which is preliminary data.</text>
</comment>
<keyword evidence="3" id="KW-1185">Reference proteome</keyword>
<dbReference type="PANTHER" id="PTHR12558:SF13">
    <property type="entry name" value="CELL DIVISION CYCLE PROTEIN 27 HOMOLOG"/>
    <property type="match status" value="1"/>
</dbReference>
<dbReference type="EMBL" id="SJPL01000001">
    <property type="protein sequence ID" value="TWT70537.1"/>
    <property type="molecule type" value="Genomic_DNA"/>
</dbReference>
<dbReference type="SUPFAM" id="SSF48452">
    <property type="entry name" value="TPR-like"/>
    <property type="match status" value="5"/>
</dbReference>
<organism evidence="2 3">
    <name type="scientific">Crateriforma conspicua</name>
    <dbReference type="NCBI Taxonomy" id="2527996"/>
    <lineage>
        <taxon>Bacteria</taxon>
        <taxon>Pseudomonadati</taxon>
        <taxon>Planctomycetota</taxon>
        <taxon>Planctomycetia</taxon>
        <taxon>Planctomycetales</taxon>
        <taxon>Planctomycetaceae</taxon>
        <taxon>Crateriforma</taxon>
    </lineage>
</organism>
<dbReference type="Gene3D" id="1.25.40.10">
    <property type="entry name" value="Tetratricopeptide repeat domain"/>
    <property type="match status" value="5"/>
</dbReference>